<feature type="region of interest" description="Disordered" evidence="5">
    <location>
        <begin position="1"/>
        <end position="21"/>
    </location>
</feature>
<dbReference type="GO" id="GO:0003677">
    <property type="term" value="F:DNA binding"/>
    <property type="evidence" value="ECO:0007669"/>
    <property type="project" value="UniProtKB-KW"/>
</dbReference>
<dbReference type="EMBL" id="CP008956">
    <property type="protein sequence ID" value="QJP99085.1"/>
    <property type="molecule type" value="Genomic_DNA"/>
</dbReference>
<keyword evidence="2" id="KW-0805">Transcription regulation</keyword>
<evidence type="ECO:0000256" key="5">
    <source>
        <dbReference type="SAM" id="MobiDB-lite"/>
    </source>
</evidence>
<sequence>MRPSEPTSSTPSPLDKPASPALRRTGAVARMLRMPVATLRVWERRYALTQGQLSPSGQRLYSEADVRRLALIRQLTELGHAIGSLAGLDMEQLHQVAATHAELHAARPAAPQAAPGQWRLAVIGTSLAQRLDKPGLVQRLGRPLQLLGPFDSIEQAAMALKREEVDALLLHEPQLHAGWLGALESSAPALSGLPMAVLYGFASEAVCETLAAVGISLLRAPQPDVVILQWLRGLAALSSPARELDTLPPSAAAKRRWSDHELIAFANQSTTVACECPRHVAELLMQLSQFERYSAQCANRNLADAQLHQYLRQMTSESRQRFEAAMTRIALHEGFITEDN</sequence>
<feature type="compositionally biased region" description="Low complexity" evidence="5">
    <location>
        <begin position="1"/>
        <end position="13"/>
    </location>
</feature>
<dbReference type="SMART" id="SM00422">
    <property type="entry name" value="HTH_MERR"/>
    <property type="match status" value="1"/>
</dbReference>
<dbReference type="CDD" id="cd01104">
    <property type="entry name" value="HTH_MlrA-CarA"/>
    <property type="match status" value="1"/>
</dbReference>
<evidence type="ECO:0000259" key="6">
    <source>
        <dbReference type="PROSITE" id="PS50937"/>
    </source>
</evidence>
<dbReference type="InterPro" id="IPR047057">
    <property type="entry name" value="MerR_fam"/>
</dbReference>
<dbReference type="PANTHER" id="PTHR30204">
    <property type="entry name" value="REDOX-CYCLING DRUG-SENSING TRANSCRIPTIONAL ACTIVATOR SOXR"/>
    <property type="match status" value="1"/>
</dbReference>
<dbReference type="InterPro" id="IPR009061">
    <property type="entry name" value="DNA-bd_dom_put_sf"/>
</dbReference>
<dbReference type="GO" id="GO:0003700">
    <property type="term" value="F:DNA-binding transcription factor activity"/>
    <property type="evidence" value="ECO:0007669"/>
    <property type="project" value="InterPro"/>
</dbReference>
<dbReference type="Gene3D" id="1.10.1660.10">
    <property type="match status" value="1"/>
</dbReference>
<proteinExistence type="predicted"/>
<dbReference type="Proteomes" id="UP000501648">
    <property type="component" value="Chromosome"/>
</dbReference>
<dbReference type="PANTHER" id="PTHR30204:SF69">
    <property type="entry name" value="MERR-FAMILY TRANSCRIPTIONAL REGULATOR"/>
    <property type="match status" value="1"/>
</dbReference>
<evidence type="ECO:0000256" key="2">
    <source>
        <dbReference type="ARBA" id="ARBA00023015"/>
    </source>
</evidence>
<evidence type="ECO:0000256" key="4">
    <source>
        <dbReference type="ARBA" id="ARBA00023163"/>
    </source>
</evidence>
<evidence type="ECO:0000256" key="3">
    <source>
        <dbReference type="ARBA" id="ARBA00023125"/>
    </source>
</evidence>
<gene>
    <name evidence="7" type="ORF">C798_02215</name>
</gene>
<keyword evidence="1" id="KW-0678">Repressor</keyword>
<evidence type="ECO:0000313" key="8">
    <source>
        <dbReference type="Proteomes" id="UP000501648"/>
    </source>
</evidence>
<name>A0A6M3ZKD8_9BURK</name>
<feature type="domain" description="HTH merR-type" evidence="6">
    <location>
        <begin position="24"/>
        <end position="88"/>
    </location>
</feature>
<accession>A0A6M3ZKD8</accession>
<dbReference type="SUPFAM" id="SSF46955">
    <property type="entry name" value="Putative DNA-binding domain"/>
    <property type="match status" value="1"/>
</dbReference>
<evidence type="ECO:0000256" key="1">
    <source>
        <dbReference type="ARBA" id="ARBA00022491"/>
    </source>
</evidence>
<protein>
    <submittedName>
        <fullName evidence="7">MerR family transcriptional regulator</fullName>
    </submittedName>
</protein>
<dbReference type="RefSeq" id="WP_081584659.1">
    <property type="nucleotide sequence ID" value="NZ_CP008956.1"/>
</dbReference>
<organism evidence="7 8">
    <name type="scientific">Herbaspirillum rubrisubalbicans Os34</name>
    <dbReference type="NCBI Taxonomy" id="1235827"/>
    <lineage>
        <taxon>Bacteria</taxon>
        <taxon>Pseudomonadati</taxon>
        <taxon>Pseudomonadota</taxon>
        <taxon>Betaproteobacteria</taxon>
        <taxon>Burkholderiales</taxon>
        <taxon>Oxalobacteraceae</taxon>
        <taxon>Herbaspirillum</taxon>
    </lineage>
</organism>
<dbReference type="Pfam" id="PF13411">
    <property type="entry name" value="MerR_1"/>
    <property type="match status" value="1"/>
</dbReference>
<dbReference type="InterPro" id="IPR000551">
    <property type="entry name" value="MerR-type_HTH_dom"/>
</dbReference>
<evidence type="ECO:0000313" key="7">
    <source>
        <dbReference type="EMBL" id="QJP99085.1"/>
    </source>
</evidence>
<dbReference type="AlphaFoldDB" id="A0A6M3ZKD8"/>
<reference evidence="7 8" key="1">
    <citation type="journal article" date="2012" name="J. Bacteriol.">
        <title>Genome sequence of the pathogenic Herbaspirillum seropedicae strain Os34, isolated from rice roots.</title>
        <authorList>
            <person name="Ye W."/>
            <person name="Ye S."/>
            <person name="Liu J."/>
            <person name="Chang S."/>
            <person name="Chen M."/>
            <person name="Zhu B."/>
            <person name="Guo L."/>
            <person name="An Q."/>
        </authorList>
    </citation>
    <scope>NUCLEOTIDE SEQUENCE [LARGE SCALE GENOMIC DNA]</scope>
    <source>
        <strain evidence="7 8">Os34</strain>
    </source>
</reference>
<keyword evidence="4" id="KW-0804">Transcription</keyword>
<keyword evidence="3" id="KW-0238">DNA-binding</keyword>
<dbReference type="PROSITE" id="PS50937">
    <property type="entry name" value="HTH_MERR_2"/>
    <property type="match status" value="1"/>
</dbReference>